<evidence type="ECO:0000259" key="1">
    <source>
        <dbReference type="Pfam" id="PF13961"/>
    </source>
</evidence>
<keyword evidence="3" id="KW-1185">Reference proteome</keyword>
<dbReference type="EMBL" id="BAABME010000284">
    <property type="protein sequence ID" value="GAA0141425.1"/>
    <property type="molecule type" value="Genomic_DNA"/>
</dbReference>
<accession>A0AAV3NTR8</accession>
<name>A0AAV3NTR8_LITER</name>
<protein>
    <recommendedName>
        <fullName evidence="1">DUF4219 domain-containing protein</fullName>
    </recommendedName>
</protein>
<dbReference type="Proteomes" id="UP001454036">
    <property type="component" value="Unassembled WGS sequence"/>
</dbReference>
<dbReference type="AlphaFoldDB" id="A0AAV3NTR8"/>
<dbReference type="Pfam" id="PF13961">
    <property type="entry name" value="DUF4219"/>
    <property type="match status" value="1"/>
</dbReference>
<proteinExistence type="predicted"/>
<comment type="caution">
    <text evidence="2">The sequence shown here is derived from an EMBL/GenBank/DDBJ whole genome shotgun (WGS) entry which is preliminary data.</text>
</comment>
<evidence type="ECO:0000313" key="2">
    <source>
        <dbReference type="EMBL" id="GAA0141425.1"/>
    </source>
</evidence>
<evidence type="ECO:0000313" key="3">
    <source>
        <dbReference type="Proteomes" id="UP001454036"/>
    </source>
</evidence>
<feature type="domain" description="DUF4219" evidence="1">
    <location>
        <begin position="13"/>
        <end position="39"/>
    </location>
</feature>
<dbReference type="InterPro" id="IPR025314">
    <property type="entry name" value="DUF4219"/>
</dbReference>
<gene>
    <name evidence="2" type="ORF">LIER_02570</name>
</gene>
<reference evidence="2 3" key="1">
    <citation type="submission" date="2024-01" db="EMBL/GenBank/DDBJ databases">
        <title>The complete chloroplast genome sequence of Lithospermum erythrorhizon: insights into the phylogenetic relationship among Boraginaceae species and the maternal lineages of purple gromwells.</title>
        <authorList>
            <person name="Okada T."/>
            <person name="Watanabe K."/>
        </authorList>
    </citation>
    <scope>NUCLEOTIDE SEQUENCE [LARGE SCALE GENOMIC DNA]</scope>
</reference>
<organism evidence="2 3">
    <name type="scientific">Lithospermum erythrorhizon</name>
    <name type="common">Purple gromwell</name>
    <name type="synonym">Lithospermum officinale var. erythrorhizon</name>
    <dbReference type="NCBI Taxonomy" id="34254"/>
    <lineage>
        <taxon>Eukaryota</taxon>
        <taxon>Viridiplantae</taxon>
        <taxon>Streptophyta</taxon>
        <taxon>Embryophyta</taxon>
        <taxon>Tracheophyta</taxon>
        <taxon>Spermatophyta</taxon>
        <taxon>Magnoliopsida</taxon>
        <taxon>eudicotyledons</taxon>
        <taxon>Gunneridae</taxon>
        <taxon>Pentapetalae</taxon>
        <taxon>asterids</taxon>
        <taxon>lamiids</taxon>
        <taxon>Boraginales</taxon>
        <taxon>Boraginaceae</taxon>
        <taxon>Boraginoideae</taxon>
        <taxon>Lithospermeae</taxon>
        <taxon>Lithospermum</taxon>
    </lineage>
</organism>
<sequence>MSEGKSNSKVPHFDGKHYDHWSELMENLLKAKGLWGVVERGVGEPIDGRMLNENQQALLDEARRHDHKVKHYLFQALDRETFE</sequence>